<dbReference type="Pfam" id="PF11553">
    <property type="entry name" value="DUF3231"/>
    <property type="match status" value="2"/>
</dbReference>
<proteinExistence type="predicted"/>
<keyword evidence="2" id="KW-1185">Reference proteome</keyword>
<reference evidence="1 2" key="1">
    <citation type="submission" date="2016-11" db="EMBL/GenBank/DDBJ databases">
        <authorList>
            <person name="Jaros S."/>
            <person name="Januszkiewicz K."/>
            <person name="Wedrychowicz H."/>
        </authorList>
    </citation>
    <scope>NUCLEOTIDE SEQUENCE [LARGE SCALE GENOMIC DNA]</scope>
    <source>
        <strain evidence="1 2">IBRC-M 10683</strain>
    </source>
</reference>
<dbReference type="STRING" id="930117.SAMN05216225_104417"/>
<name>A0A1M5L5X0_9BACI</name>
<dbReference type="RefSeq" id="WP_072891560.1">
    <property type="nucleotide sequence ID" value="NZ_FQVW01000044.1"/>
</dbReference>
<dbReference type="InterPro" id="IPR021617">
    <property type="entry name" value="DUF3231"/>
</dbReference>
<dbReference type="Gene3D" id="1.20.1260.10">
    <property type="match status" value="2"/>
</dbReference>
<dbReference type="Proteomes" id="UP000183988">
    <property type="component" value="Unassembled WGS sequence"/>
</dbReference>
<dbReference type="EMBL" id="FQVW01000044">
    <property type="protein sequence ID" value="SHG60189.1"/>
    <property type="molecule type" value="Genomic_DNA"/>
</dbReference>
<gene>
    <name evidence="1" type="ORF">SAMN05216225_104417</name>
</gene>
<dbReference type="OrthoDB" id="1675670at2"/>
<accession>A0A1M5L5X0</accession>
<sequence>MTENHINLSAGEISSLWTNYMNDTMSKNILGFMLQYVEDTDIKPVLQFAYDSSVYHLNHLEQLFNEEGFAIPNGFSDEDVNMDAPWLFTDVFCITFVTHMASTALIAYGGFLRISSRKDIRDFFSESISGTINLYNLASDVTDSKGINAKFPYITPPSETSYIDSKKYLSGLNPFDEKRPLNAIEVSHLYMNVLTNSIGSYICMAFAQTTTNEEVKDYMLRLKDISQKHLQVLTETLFKNDMETPRIPDVAISESTTETFSNKLMMFLVNMLTSTGFGNYAASAATSLRMDIALNYERLSLEIAKIMKSGADIMIKNGWMEQPPTTPDRNQLANKKN</sequence>
<dbReference type="AlphaFoldDB" id="A0A1M5L5X0"/>
<evidence type="ECO:0000313" key="2">
    <source>
        <dbReference type="Proteomes" id="UP000183988"/>
    </source>
</evidence>
<evidence type="ECO:0000313" key="1">
    <source>
        <dbReference type="EMBL" id="SHG60189.1"/>
    </source>
</evidence>
<organism evidence="1 2">
    <name type="scientific">Ornithinibacillus halophilus</name>
    <dbReference type="NCBI Taxonomy" id="930117"/>
    <lineage>
        <taxon>Bacteria</taxon>
        <taxon>Bacillati</taxon>
        <taxon>Bacillota</taxon>
        <taxon>Bacilli</taxon>
        <taxon>Bacillales</taxon>
        <taxon>Bacillaceae</taxon>
        <taxon>Ornithinibacillus</taxon>
    </lineage>
</organism>
<protein>
    <recommendedName>
        <fullName evidence="3">DUF3231 family protein</fullName>
    </recommendedName>
</protein>
<dbReference type="InterPro" id="IPR012347">
    <property type="entry name" value="Ferritin-like"/>
</dbReference>
<evidence type="ECO:0008006" key="3">
    <source>
        <dbReference type="Google" id="ProtNLM"/>
    </source>
</evidence>